<gene>
    <name evidence="1" type="ORF">ceV_091</name>
</gene>
<evidence type="ECO:0000313" key="1">
    <source>
        <dbReference type="EMBL" id="ALH22997.1"/>
    </source>
</evidence>
<reference evidence="1 2" key="1">
    <citation type="journal article" date="2015" name="Genome Announc.">
        <title>The 474-Kilobase-Pair Complete Genome Sequence of CeV-01B, a Virus Infecting Haptolina (Chrysochromulina) ericina (Prymnesiophyceae).</title>
        <authorList>
            <person name="Gallot-Lavallee L."/>
            <person name="Pagarete A."/>
            <person name="Legendre M."/>
            <person name="Santini S."/>
            <person name="Sandaa R.A."/>
            <person name="Himmelbauer H."/>
            <person name="Ogata H."/>
            <person name="Bratbak G."/>
            <person name="Claverie J.M."/>
        </authorList>
    </citation>
    <scope>NUCLEOTIDE SEQUENCE [LARGE SCALE GENOMIC DNA]</scope>
    <source>
        <strain evidence="1">CeV-01B</strain>
    </source>
</reference>
<protein>
    <submittedName>
        <fullName evidence="1">Uncharacterized protein</fullName>
    </submittedName>
</protein>
<proteinExistence type="predicted"/>
<organism evidence="1 2">
    <name type="scientific">Chrysochromulina ericina virus CeV-01B</name>
    <dbReference type="NCBI Taxonomy" id="3070830"/>
    <lineage>
        <taxon>Viruses</taxon>
        <taxon>Varidnaviria</taxon>
        <taxon>Bamfordvirae</taxon>
        <taxon>Nucleocytoviricota</taxon>
        <taxon>Megaviricetes</taxon>
        <taxon>Imitervirales</taxon>
        <taxon>Mesomimiviridae</taxon>
        <taxon>Tethysvirus</taxon>
        <taxon>Tethysvirus raunefjordenense</taxon>
    </lineage>
</organism>
<dbReference type="Proteomes" id="UP000203826">
    <property type="component" value="Segment"/>
</dbReference>
<accession>A0A0N9R3C2</accession>
<dbReference type="KEGG" id="vg:26048958"/>
<sequence>MSVLDEYLDEFYEDSNKIEEFKINFLKNHYYPEVNLILNTKFKNFKIGVNKNRDILFFTDVNIPSYEIVYNRVTKEYYKKIKIFDKYERESIDINDYIIPLNDKNNYTNKNICFKKCIIL</sequence>
<name>A0A0N9R3C2_9VIRU</name>
<keyword evidence="2" id="KW-1185">Reference proteome</keyword>
<evidence type="ECO:0000313" key="2">
    <source>
        <dbReference type="Proteomes" id="UP000203826"/>
    </source>
</evidence>
<dbReference type="EMBL" id="KT820662">
    <property type="protein sequence ID" value="ALH22997.1"/>
    <property type="molecule type" value="Genomic_DNA"/>
</dbReference>